<dbReference type="PROSITE" id="PS50995">
    <property type="entry name" value="HTH_MARR_2"/>
    <property type="match status" value="1"/>
</dbReference>
<dbReference type="GO" id="GO:0003677">
    <property type="term" value="F:DNA binding"/>
    <property type="evidence" value="ECO:0007669"/>
    <property type="project" value="UniProtKB-KW"/>
</dbReference>
<dbReference type="PANTHER" id="PTHR33164:SF43">
    <property type="entry name" value="HTH-TYPE TRANSCRIPTIONAL REPRESSOR YETL"/>
    <property type="match status" value="1"/>
</dbReference>
<keyword evidence="3" id="KW-1185">Reference proteome</keyword>
<dbReference type="InterPro" id="IPR036388">
    <property type="entry name" value="WH-like_DNA-bd_sf"/>
</dbReference>
<proteinExistence type="predicted"/>
<evidence type="ECO:0000313" key="2">
    <source>
        <dbReference type="EMBL" id="SDT09817.1"/>
    </source>
</evidence>
<dbReference type="OrthoDB" id="3177763at2"/>
<dbReference type="Pfam" id="PF12802">
    <property type="entry name" value="MarR_2"/>
    <property type="match status" value="1"/>
</dbReference>
<name>A0A1H1XKN9_9ACTN</name>
<dbReference type="PANTHER" id="PTHR33164">
    <property type="entry name" value="TRANSCRIPTIONAL REGULATOR, MARR FAMILY"/>
    <property type="match status" value="1"/>
</dbReference>
<dbReference type="SUPFAM" id="SSF46785">
    <property type="entry name" value="Winged helix' DNA-binding domain"/>
    <property type="match status" value="1"/>
</dbReference>
<evidence type="ECO:0000259" key="1">
    <source>
        <dbReference type="PROSITE" id="PS50995"/>
    </source>
</evidence>
<organism evidence="2 3">
    <name type="scientific">Microlunatus soli</name>
    <dbReference type="NCBI Taxonomy" id="630515"/>
    <lineage>
        <taxon>Bacteria</taxon>
        <taxon>Bacillati</taxon>
        <taxon>Actinomycetota</taxon>
        <taxon>Actinomycetes</taxon>
        <taxon>Propionibacteriales</taxon>
        <taxon>Propionibacteriaceae</taxon>
        <taxon>Microlunatus</taxon>
    </lineage>
</organism>
<dbReference type="GO" id="GO:0003700">
    <property type="term" value="F:DNA-binding transcription factor activity"/>
    <property type="evidence" value="ECO:0007669"/>
    <property type="project" value="InterPro"/>
</dbReference>
<dbReference type="Gene3D" id="1.10.10.10">
    <property type="entry name" value="Winged helix-like DNA-binding domain superfamily/Winged helix DNA-binding domain"/>
    <property type="match status" value="1"/>
</dbReference>
<accession>A0A1H1XKN9</accession>
<gene>
    <name evidence="2" type="ORF">SAMN04489812_4127</name>
</gene>
<reference evidence="2 3" key="1">
    <citation type="submission" date="2016-10" db="EMBL/GenBank/DDBJ databases">
        <authorList>
            <person name="de Groot N.N."/>
        </authorList>
    </citation>
    <scope>NUCLEOTIDE SEQUENCE [LARGE SCALE GENOMIC DNA]</scope>
    <source>
        <strain evidence="2 3">DSM 21800</strain>
    </source>
</reference>
<evidence type="ECO:0000313" key="3">
    <source>
        <dbReference type="Proteomes" id="UP000199103"/>
    </source>
</evidence>
<dbReference type="InterPro" id="IPR036390">
    <property type="entry name" value="WH_DNA-bd_sf"/>
</dbReference>
<dbReference type="SMART" id="SM00347">
    <property type="entry name" value="HTH_MARR"/>
    <property type="match status" value="1"/>
</dbReference>
<keyword evidence="2" id="KW-0238">DNA-binding</keyword>
<dbReference type="AlphaFoldDB" id="A0A1H1XKN9"/>
<dbReference type="GO" id="GO:0006950">
    <property type="term" value="P:response to stress"/>
    <property type="evidence" value="ECO:0007669"/>
    <property type="project" value="TreeGrafter"/>
</dbReference>
<dbReference type="InterPro" id="IPR000835">
    <property type="entry name" value="HTH_MarR-typ"/>
</dbReference>
<protein>
    <submittedName>
        <fullName evidence="2">DNA-binding transcriptional regulator, MarR family</fullName>
    </submittedName>
</protein>
<sequence length="150" mass="16626">MAERSNDAGDDAQDHIAYQTRRLQQVLRRTGDAALQTTGLTLAQYTVLQAIARTPDVSSAQIARDCNVSRQSLQELMRVLRSSGYVRVVEQSGKGRALPIRITPEGRKVLRKADRAVGRVEDRMIAGISEAEVARVVELLRRCARNVEAI</sequence>
<dbReference type="Proteomes" id="UP000199103">
    <property type="component" value="Chromosome I"/>
</dbReference>
<dbReference type="InterPro" id="IPR039422">
    <property type="entry name" value="MarR/SlyA-like"/>
</dbReference>
<feature type="domain" description="HTH marR-type" evidence="1">
    <location>
        <begin position="13"/>
        <end position="145"/>
    </location>
</feature>
<dbReference type="EMBL" id="LT629772">
    <property type="protein sequence ID" value="SDT09817.1"/>
    <property type="molecule type" value="Genomic_DNA"/>
</dbReference>
<dbReference type="RefSeq" id="WP_091527287.1">
    <property type="nucleotide sequence ID" value="NZ_LT629772.1"/>
</dbReference>
<dbReference type="STRING" id="630515.SAMN04489812_4127"/>